<comment type="caution">
    <text evidence="1">The sequence shown here is derived from an EMBL/GenBank/DDBJ whole genome shotgun (WGS) entry which is preliminary data.</text>
</comment>
<evidence type="ECO:0000313" key="1">
    <source>
        <dbReference type="EMBL" id="GHH23329.1"/>
    </source>
</evidence>
<name>A0ABQ3LU25_9SPHN</name>
<gene>
    <name evidence="1" type="ORF">GCM10008023_34170</name>
</gene>
<evidence type="ECO:0000313" key="2">
    <source>
        <dbReference type="Proteomes" id="UP000652430"/>
    </source>
</evidence>
<keyword evidence="2" id="KW-1185">Reference proteome</keyword>
<dbReference type="RefSeq" id="WP_229839471.1">
    <property type="nucleotide sequence ID" value="NZ_BNAQ01000006.1"/>
</dbReference>
<accession>A0ABQ3LU25</accession>
<dbReference type="EMBL" id="BNAQ01000006">
    <property type="protein sequence ID" value="GHH23329.1"/>
    <property type="molecule type" value="Genomic_DNA"/>
</dbReference>
<dbReference type="Proteomes" id="UP000652430">
    <property type="component" value="Unassembled WGS sequence"/>
</dbReference>
<organism evidence="1 2">
    <name type="scientific">Sphingomonas glacialis</name>
    <dbReference type="NCBI Taxonomy" id="658225"/>
    <lineage>
        <taxon>Bacteria</taxon>
        <taxon>Pseudomonadati</taxon>
        <taxon>Pseudomonadota</taxon>
        <taxon>Alphaproteobacteria</taxon>
        <taxon>Sphingomonadales</taxon>
        <taxon>Sphingomonadaceae</taxon>
        <taxon>Sphingomonas</taxon>
    </lineage>
</organism>
<protein>
    <submittedName>
        <fullName evidence="1">Uncharacterized protein</fullName>
    </submittedName>
</protein>
<reference evidence="2" key="1">
    <citation type="journal article" date="2019" name="Int. J. Syst. Evol. Microbiol.">
        <title>The Global Catalogue of Microorganisms (GCM) 10K type strain sequencing project: providing services to taxonomists for standard genome sequencing and annotation.</title>
        <authorList>
            <consortium name="The Broad Institute Genomics Platform"/>
            <consortium name="The Broad Institute Genome Sequencing Center for Infectious Disease"/>
            <person name="Wu L."/>
            <person name="Ma J."/>
        </authorList>
    </citation>
    <scope>NUCLEOTIDE SEQUENCE [LARGE SCALE GENOMIC DNA]</scope>
    <source>
        <strain evidence="2">CGMCC 1.8957</strain>
    </source>
</reference>
<proteinExistence type="predicted"/>
<sequence length="135" mass="14222">MDFEHDDGCDANPAFALPEQPQPEYRVNLTIAVVDPQGLWTAAAAKLLEAPGMTLADALDVIGPREDPSIADCIGALTAPTALAGCIMDDFWIDSLRTLGAPVSAGSTATIKAISRTRPSAERSMATPIMARALW</sequence>